<evidence type="ECO:0000256" key="2">
    <source>
        <dbReference type="ARBA" id="ARBA00009023"/>
    </source>
</evidence>
<feature type="signal peptide" evidence="6">
    <location>
        <begin position="1"/>
        <end position="24"/>
    </location>
</feature>
<dbReference type="Proteomes" id="UP000186141">
    <property type="component" value="Unassembled WGS sequence"/>
</dbReference>
<dbReference type="CDD" id="cd13666">
    <property type="entry name" value="PBP2_TRAP_DctP_like_1"/>
    <property type="match status" value="1"/>
</dbReference>
<protein>
    <submittedName>
        <fullName evidence="7">TRAP-type C4-dicarboxylate transport system, substrate-binding protein</fullName>
    </submittedName>
</protein>
<dbReference type="RefSeq" id="WP_076533293.1">
    <property type="nucleotide sequence ID" value="NZ_BMEH01000007.1"/>
</dbReference>
<evidence type="ECO:0000256" key="6">
    <source>
        <dbReference type="SAM" id="SignalP"/>
    </source>
</evidence>
<reference evidence="7 8" key="1">
    <citation type="submission" date="2017-01" db="EMBL/GenBank/DDBJ databases">
        <authorList>
            <person name="Mah S.A."/>
            <person name="Swanson W.J."/>
            <person name="Moy G.W."/>
            <person name="Vacquier V.D."/>
        </authorList>
    </citation>
    <scope>NUCLEOTIDE SEQUENCE [LARGE SCALE GENOMIC DNA]</scope>
    <source>
        <strain evidence="7 8">DSM 26375</strain>
    </source>
</reference>
<comment type="similarity">
    <text evidence="2">Belongs to the bacterial solute-binding protein 7 family.</text>
</comment>
<dbReference type="OrthoDB" id="7672577at2"/>
<evidence type="ECO:0000256" key="3">
    <source>
        <dbReference type="ARBA" id="ARBA00022448"/>
    </source>
</evidence>
<dbReference type="InterPro" id="IPR018389">
    <property type="entry name" value="DctP_fam"/>
</dbReference>
<sequence length="355" mass="38596">MTNRLMTSLGALTLGLGLATAAPAQMTLTYTEGGPNRGTRAAAVADFAETVGKLTNGEVTVDVHWGGALVGLTATLGAVRDGVADMGSVLQSYDPKRLIGYGVGDLPTQYSDPWVIMRAMYELMTTDETMERLMAEQNVVYLANFTTTGLNFECAGDNKIEGIADFAGKKIRASGTYAKVLNDLGATTMNMGFGDVYQALDTRLIDCTTGYFYTAQAYKTYEVANHFSIAQWGGIGAFGIAINKDSYDELSAEQQGALREAGSQMIDRFAKAQLDEMGKIRAGLETGEIGRKVTLVDFPKEDLLKLEEAGNVHNQDWVKEMTDLGHDGQGLFDKYRALLAKYDAERQEKGYPWAR</sequence>
<dbReference type="Gene3D" id="3.40.190.170">
    <property type="entry name" value="Bacterial extracellular solute-binding protein, family 7"/>
    <property type="match status" value="1"/>
</dbReference>
<dbReference type="SUPFAM" id="SSF53850">
    <property type="entry name" value="Periplasmic binding protein-like II"/>
    <property type="match status" value="1"/>
</dbReference>
<dbReference type="EMBL" id="FTOT01000007">
    <property type="protein sequence ID" value="SIT18659.1"/>
    <property type="molecule type" value="Genomic_DNA"/>
</dbReference>
<dbReference type="STRING" id="1086013.SAMN05421774_107171"/>
<keyword evidence="3" id="KW-0813">Transport</keyword>
<dbReference type="PANTHER" id="PTHR33376:SF7">
    <property type="entry name" value="C4-DICARBOXYLATE-BINDING PROTEIN DCTB"/>
    <property type="match status" value="1"/>
</dbReference>
<keyword evidence="5" id="KW-0574">Periplasm</keyword>
<feature type="chain" id="PRO_5012523673" evidence="6">
    <location>
        <begin position="25"/>
        <end position="355"/>
    </location>
</feature>
<dbReference type="AlphaFoldDB" id="A0A1N7Q7D4"/>
<comment type="subcellular location">
    <subcellularLocation>
        <location evidence="1">Periplasm</location>
    </subcellularLocation>
</comment>
<name>A0A1N7Q7D4_9RHOB</name>
<evidence type="ECO:0000313" key="7">
    <source>
        <dbReference type="EMBL" id="SIT18659.1"/>
    </source>
</evidence>
<dbReference type="InterPro" id="IPR038404">
    <property type="entry name" value="TRAP_DctP_sf"/>
</dbReference>
<accession>A0A1N7Q7D4</accession>
<proteinExistence type="inferred from homology"/>
<evidence type="ECO:0000256" key="5">
    <source>
        <dbReference type="ARBA" id="ARBA00022764"/>
    </source>
</evidence>
<evidence type="ECO:0000313" key="8">
    <source>
        <dbReference type="Proteomes" id="UP000186141"/>
    </source>
</evidence>
<dbReference type="PANTHER" id="PTHR33376">
    <property type="match status" value="1"/>
</dbReference>
<organism evidence="7 8">
    <name type="scientific">Gemmobacter megaterium</name>
    <dbReference type="NCBI Taxonomy" id="1086013"/>
    <lineage>
        <taxon>Bacteria</taxon>
        <taxon>Pseudomonadati</taxon>
        <taxon>Pseudomonadota</taxon>
        <taxon>Alphaproteobacteria</taxon>
        <taxon>Rhodobacterales</taxon>
        <taxon>Paracoccaceae</taxon>
        <taxon>Gemmobacter</taxon>
    </lineage>
</organism>
<gene>
    <name evidence="7" type="ORF">SAMN05421774_107171</name>
</gene>
<dbReference type="Pfam" id="PF03480">
    <property type="entry name" value="DctP"/>
    <property type="match status" value="1"/>
</dbReference>
<dbReference type="NCBIfam" id="NF037995">
    <property type="entry name" value="TRAP_S1"/>
    <property type="match status" value="1"/>
</dbReference>
<keyword evidence="8" id="KW-1185">Reference proteome</keyword>
<dbReference type="GO" id="GO:0042597">
    <property type="term" value="C:periplasmic space"/>
    <property type="evidence" value="ECO:0007669"/>
    <property type="project" value="UniProtKB-SubCell"/>
</dbReference>
<evidence type="ECO:0000256" key="4">
    <source>
        <dbReference type="ARBA" id="ARBA00022729"/>
    </source>
</evidence>
<evidence type="ECO:0000256" key="1">
    <source>
        <dbReference type="ARBA" id="ARBA00004418"/>
    </source>
</evidence>
<dbReference type="GO" id="GO:0055085">
    <property type="term" value="P:transmembrane transport"/>
    <property type="evidence" value="ECO:0007669"/>
    <property type="project" value="InterPro"/>
</dbReference>
<keyword evidence="4 6" id="KW-0732">Signal</keyword>